<dbReference type="EMBL" id="WIXP02000016">
    <property type="protein sequence ID" value="KAF6198066.1"/>
    <property type="molecule type" value="Genomic_DNA"/>
</dbReference>
<dbReference type="PANTHER" id="PTHR43437">
    <property type="entry name" value="HYDROXYACYL-THIOESTER DEHYDRATASE TYPE 2, MITOCHONDRIAL-RELATED"/>
    <property type="match status" value="1"/>
</dbReference>
<organism evidence="2 3">
    <name type="scientific">Apolygus lucorum</name>
    <name type="common">Small green plant bug</name>
    <name type="synonym">Lygocoris lucorum</name>
    <dbReference type="NCBI Taxonomy" id="248454"/>
    <lineage>
        <taxon>Eukaryota</taxon>
        <taxon>Metazoa</taxon>
        <taxon>Ecdysozoa</taxon>
        <taxon>Arthropoda</taxon>
        <taxon>Hexapoda</taxon>
        <taxon>Insecta</taxon>
        <taxon>Pterygota</taxon>
        <taxon>Neoptera</taxon>
        <taxon>Paraneoptera</taxon>
        <taxon>Hemiptera</taxon>
        <taxon>Heteroptera</taxon>
        <taxon>Panheteroptera</taxon>
        <taxon>Cimicomorpha</taxon>
        <taxon>Miridae</taxon>
        <taxon>Mirini</taxon>
        <taxon>Apolygus</taxon>
    </lineage>
</organism>
<dbReference type="GO" id="GO:0005739">
    <property type="term" value="C:mitochondrion"/>
    <property type="evidence" value="ECO:0007669"/>
    <property type="project" value="TreeGrafter"/>
</dbReference>
<feature type="domain" description="MaoC-like" evidence="1">
    <location>
        <begin position="172"/>
        <end position="260"/>
    </location>
</feature>
<dbReference type="Proteomes" id="UP000466442">
    <property type="component" value="Linkage Group LG16"/>
</dbReference>
<dbReference type="GO" id="GO:0018812">
    <property type="term" value="F:3-hydroxyacyl-CoA dehydratase activity"/>
    <property type="evidence" value="ECO:0007669"/>
    <property type="project" value="UniProtKB-ARBA"/>
</dbReference>
<dbReference type="InterPro" id="IPR050965">
    <property type="entry name" value="UPF0336/Enoyl-CoA_hydratase"/>
</dbReference>
<dbReference type="SUPFAM" id="SSF54637">
    <property type="entry name" value="Thioesterase/thiol ester dehydrase-isomerase"/>
    <property type="match status" value="1"/>
</dbReference>
<sequence>MTKCSSVLSSVTRYRSSKYGFWKSVSERRRESKYCCLYSQLGRTVLISGSWAHNLFRCRSLSTESQINQSVAGELLVIFPRQTGDTNPVHFFRKADGQVHDVLNNSLPDVIGPKSATNSQRGRESSTGYCLVDAEMYPGRFGLPLCESPVRRSSWGHNLFTRRSLSTESQTEQSVVIERLVTREDVESFARLSGDTNPIHLTGKAIVHGALLNSFLSGVIGTKLPGPGTILVSQTFKFPHPCHIGDTIIIQVSITDVRKISVCQYHISRKSDNQCLMEGEAKVIVVKDHHITEESK</sequence>
<evidence type="ECO:0000313" key="2">
    <source>
        <dbReference type="EMBL" id="KAF6198066.1"/>
    </source>
</evidence>
<name>A0A8S9WQH8_APOLU</name>
<accession>A0A8S9WQH8</accession>
<evidence type="ECO:0000259" key="1">
    <source>
        <dbReference type="Pfam" id="PF01575"/>
    </source>
</evidence>
<dbReference type="AlphaFoldDB" id="A0A8S9WQH8"/>
<reference evidence="2" key="1">
    <citation type="journal article" date="2021" name="Mol. Ecol. Resour.">
        <title>Apolygus lucorum genome provides insights into omnivorousness and mesophyll feeding.</title>
        <authorList>
            <person name="Liu Y."/>
            <person name="Liu H."/>
            <person name="Wang H."/>
            <person name="Huang T."/>
            <person name="Liu B."/>
            <person name="Yang B."/>
            <person name="Yin L."/>
            <person name="Li B."/>
            <person name="Zhang Y."/>
            <person name="Zhang S."/>
            <person name="Jiang F."/>
            <person name="Zhang X."/>
            <person name="Ren Y."/>
            <person name="Wang B."/>
            <person name="Wang S."/>
            <person name="Lu Y."/>
            <person name="Wu K."/>
            <person name="Fan W."/>
            <person name="Wang G."/>
        </authorList>
    </citation>
    <scope>NUCLEOTIDE SEQUENCE</scope>
    <source>
        <strain evidence="2">12Hb</strain>
    </source>
</reference>
<dbReference type="GO" id="GO:0006633">
    <property type="term" value="P:fatty acid biosynthetic process"/>
    <property type="evidence" value="ECO:0007669"/>
    <property type="project" value="TreeGrafter"/>
</dbReference>
<keyword evidence="3" id="KW-1185">Reference proteome</keyword>
<dbReference type="Pfam" id="PF01575">
    <property type="entry name" value="MaoC_dehydratas"/>
    <property type="match status" value="1"/>
</dbReference>
<dbReference type="CDD" id="cd03449">
    <property type="entry name" value="R_hydratase"/>
    <property type="match status" value="1"/>
</dbReference>
<dbReference type="InterPro" id="IPR029069">
    <property type="entry name" value="HotDog_dom_sf"/>
</dbReference>
<comment type="caution">
    <text evidence="2">The sequence shown here is derived from an EMBL/GenBank/DDBJ whole genome shotgun (WGS) entry which is preliminary data.</text>
</comment>
<evidence type="ECO:0000313" key="3">
    <source>
        <dbReference type="Proteomes" id="UP000466442"/>
    </source>
</evidence>
<dbReference type="Gene3D" id="3.10.129.10">
    <property type="entry name" value="Hotdog Thioesterase"/>
    <property type="match status" value="1"/>
</dbReference>
<dbReference type="InterPro" id="IPR002539">
    <property type="entry name" value="MaoC-like_dom"/>
</dbReference>
<proteinExistence type="predicted"/>
<protein>
    <recommendedName>
        <fullName evidence="1">MaoC-like domain-containing protein</fullName>
    </recommendedName>
</protein>
<dbReference type="OrthoDB" id="201709at2759"/>
<dbReference type="PANTHER" id="PTHR43437:SF3">
    <property type="entry name" value="HYDROXYACYL-THIOESTER DEHYDRATASE TYPE 2, MITOCHONDRIAL"/>
    <property type="match status" value="1"/>
</dbReference>
<dbReference type="GO" id="GO:0019171">
    <property type="term" value="F:(3R)-hydroxyacyl-[acyl-carrier-protein] dehydratase activity"/>
    <property type="evidence" value="ECO:0007669"/>
    <property type="project" value="TreeGrafter"/>
</dbReference>
<gene>
    <name evidence="2" type="ORF">GE061_007812</name>
</gene>